<keyword evidence="5 14" id="KW-1003">Cell membrane</keyword>
<keyword evidence="17" id="KW-1185">Reference proteome</keyword>
<protein>
    <recommendedName>
        <fullName evidence="4 14">Protoporphyrinogen IX oxidase</fullName>
        <shortName evidence="14">PPO</shortName>
        <ecNumber evidence="14 15">1.3.99.-</ecNumber>
    </recommendedName>
</protein>
<comment type="function">
    <text evidence="14 15">Catalyzes the oxidation of protoporphyrinogen IX to protoporphyrin IX.</text>
</comment>
<evidence type="ECO:0000256" key="1">
    <source>
        <dbReference type="ARBA" id="ARBA00004651"/>
    </source>
</evidence>
<dbReference type="Proteomes" id="UP000031623">
    <property type="component" value="Chromosome"/>
</dbReference>
<keyword evidence="10 14" id="KW-0560">Oxidoreductase</keyword>
<evidence type="ECO:0000256" key="2">
    <source>
        <dbReference type="ARBA" id="ARBA00005073"/>
    </source>
</evidence>
<dbReference type="EC" id="1.3.99.-" evidence="14 15"/>
<evidence type="ECO:0000313" key="16">
    <source>
        <dbReference type="EMBL" id="BAP57707.1"/>
    </source>
</evidence>
<dbReference type="GO" id="GO:0046872">
    <property type="term" value="F:metal ion binding"/>
    <property type="evidence" value="ECO:0007669"/>
    <property type="project" value="UniProtKB-UniRule"/>
</dbReference>
<dbReference type="Pfam" id="PF03653">
    <property type="entry name" value="UPF0093"/>
    <property type="match status" value="1"/>
</dbReference>
<dbReference type="HOGENOM" id="CLU_125006_0_1_6"/>
<name>A0A090ANK6_9GAMM</name>
<evidence type="ECO:0000256" key="10">
    <source>
        <dbReference type="ARBA" id="ARBA00023002"/>
    </source>
</evidence>
<evidence type="ECO:0000256" key="8">
    <source>
        <dbReference type="ARBA" id="ARBA00022723"/>
    </source>
</evidence>
<keyword evidence="12 14" id="KW-0472">Membrane</keyword>
<feature type="binding site" description="axial binding residue" evidence="14">
    <location>
        <position position="8"/>
    </location>
    <ligand>
        <name>heme</name>
        <dbReference type="ChEBI" id="CHEBI:30413"/>
    </ligand>
    <ligandPart>
        <name>Fe</name>
        <dbReference type="ChEBI" id="CHEBI:18248"/>
    </ligandPart>
</feature>
<keyword evidence="6 14" id="KW-0349">Heme</keyword>
<keyword evidence="11 14" id="KW-0408">Iron</keyword>
<feature type="transmembrane region" description="Helical" evidence="14">
    <location>
        <begin position="6"/>
        <end position="27"/>
    </location>
</feature>
<organism evidence="16 17">
    <name type="scientific">Thioploca ingrica</name>
    <dbReference type="NCBI Taxonomy" id="40754"/>
    <lineage>
        <taxon>Bacteria</taxon>
        <taxon>Pseudomonadati</taxon>
        <taxon>Pseudomonadota</taxon>
        <taxon>Gammaproteobacteria</taxon>
        <taxon>Thiotrichales</taxon>
        <taxon>Thiotrichaceae</taxon>
        <taxon>Thioploca</taxon>
    </lineage>
</organism>
<comment type="catalytic activity">
    <reaction evidence="13 14 15">
        <text>protoporphyrinogen IX + 3 A = protoporphyrin IX + 3 AH2</text>
        <dbReference type="Rhea" id="RHEA:62000"/>
        <dbReference type="ChEBI" id="CHEBI:13193"/>
        <dbReference type="ChEBI" id="CHEBI:17499"/>
        <dbReference type="ChEBI" id="CHEBI:57306"/>
        <dbReference type="ChEBI" id="CHEBI:57307"/>
    </reaction>
</comment>
<keyword evidence="8 14" id="KW-0479">Metal-binding</keyword>
<feature type="transmembrane region" description="Helical" evidence="14">
    <location>
        <begin position="123"/>
        <end position="141"/>
    </location>
</feature>
<feature type="transmembrane region" description="Helical" evidence="14">
    <location>
        <begin position="48"/>
        <end position="73"/>
    </location>
</feature>
<comment type="subcellular location">
    <subcellularLocation>
        <location evidence="1 14">Cell membrane</location>
        <topology evidence="1 14">Multi-pass membrane protein</topology>
    </subcellularLocation>
</comment>
<evidence type="ECO:0000256" key="12">
    <source>
        <dbReference type="ARBA" id="ARBA00023136"/>
    </source>
</evidence>
<dbReference type="GO" id="GO:0005886">
    <property type="term" value="C:plasma membrane"/>
    <property type="evidence" value="ECO:0007669"/>
    <property type="project" value="UniProtKB-SubCell"/>
</dbReference>
<dbReference type="OrthoDB" id="9800824at2"/>
<dbReference type="UniPathway" id="UPA00251">
    <property type="reaction ID" value="UER00324"/>
</dbReference>
<dbReference type="HAMAP" id="MF_02239">
    <property type="entry name" value="HemJ"/>
    <property type="match status" value="1"/>
</dbReference>
<sequence>MLWIKAFHIIFVVTWFAGLFYLPRLFVYHAMTDDASGQERFKVMEHKLYYAITTPSAFLAIGFGLWLLIAYWWNSFLNVTGVGWLYLKLVLVSMLISYHFYCGQFLKDFKHNRNRHSHVFYRWFNELPVIILIAVIILVEVQPF</sequence>
<dbReference type="PIRSF" id="PIRSF004638">
    <property type="entry name" value="UCP004638"/>
    <property type="match status" value="1"/>
</dbReference>
<evidence type="ECO:0000256" key="4">
    <source>
        <dbReference type="ARBA" id="ARBA00017504"/>
    </source>
</evidence>
<dbReference type="KEGG" id="tig:THII_3410"/>
<feature type="transmembrane region" description="Helical" evidence="14">
    <location>
        <begin position="85"/>
        <end position="102"/>
    </location>
</feature>
<dbReference type="STRING" id="40754.THII_3410"/>
<evidence type="ECO:0000256" key="9">
    <source>
        <dbReference type="ARBA" id="ARBA00022989"/>
    </source>
</evidence>
<keyword evidence="9 14" id="KW-1133">Transmembrane helix</keyword>
<evidence type="ECO:0000256" key="7">
    <source>
        <dbReference type="ARBA" id="ARBA00022692"/>
    </source>
</evidence>
<evidence type="ECO:0000256" key="6">
    <source>
        <dbReference type="ARBA" id="ARBA00022617"/>
    </source>
</evidence>
<dbReference type="AlphaFoldDB" id="A0A090ANK6"/>
<keyword evidence="7 14" id="KW-0812">Transmembrane</keyword>
<dbReference type="GO" id="GO:0070818">
    <property type="term" value="F:protoporphyrinogen oxidase activity"/>
    <property type="evidence" value="ECO:0007669"/>
    <property type="project" value="UniProtKB-UniRule"/>
</dbReference>
<evidence type="ECO:0000256" key="11">
    <source>
        <dbReference type="ARBA" id="ARBA00023004"/>
    </source>
</evidence>
<evidence type="ECO:0000256" key="3">
    <source>
        <dbReference type="ARBA" id="ARBA00006501"/>
    </source>
</evidence>
<accession>A0A090ANK6</accession>
<comment type="pathway">
    <text evidence="2 14 15">Porphyrin-containing compound metabolism; protoporphyrin-IX biosynthesis; protoporphyrin-IX from protoporphyrinogen-IX: step 1/1.</text>
</comment>
<reference evidence="16 17" key="1">
    <citation type="journal article" date="2014" name="ISME J.">
        <title>Ecophysiology of Thioploca ingrica as revealed by the complete genome sequence supplemented with proteomic evidence.</title>
        <authorList>
            <person name="Kojima H."/>
            <person name="Ogura Y."/>
            <person name="Yamamoto N."/>
            <person name="Togashi T."/>
            <person name="Mori H."/>
            <person name="Watanabe T."/>
            <person name="Nemoto F."/>
            <person name="Kurokawa K."/>
            <person name="Hayashi T."/>
            <person name="Fukui M."/>
        </authorList>
    </citation>
    <scope>NUCLEOTIDE SEQUENCE [LARGE SCALE GENOMIC DNA]</scope>
</reference>
<evidence type="ECO:0000256" key="14">
    <source>
        <dbReference type="HAMAP-Rule" id="MF_02239"/>
    </source>
</evidence>
<comment type="similarity">
    <text evidence="3 14 15">Belongs to the HemJ family.</text>
</comment>
<comment type="subunit">
    <text evidence="14">Homodimer.</text>
</comment>
<evidence type="ECO:0000256" key="5">
    <source>
        <dbReference type="ARBA" id="ARBA00022475"/>
    </source>
</evidence>
<evidence type="ECO:0000313" key="17">
    <source>
        <dbReference type="Proteomes" id="UP000031623"/>
    </source>
</evidence>
<dbReference type="PANTHER" id="PTHR40255:SF1">
    <property type="entry name" value="PROTOPORPHYRINOGEN IX OXIDASE"/>
    <property type="match status" value="1"/>
</dbReference>
<dbReference type="InterPro" id="IPR005265">
    <property type="entry name" value="HemJ-like"/>
</dbReference>
<dbReference type="PANTHER" id="PTHR40255">
    <property type="entry name" value="UPF0093 MEMBRANE PROTEIN SLR1790"/>
    <property type="match status" value="1"/>
</dbReference>
<feature type="binding site" description="axial binding residue" evidence="14">
    <location>
        <position position="88"/>
    </location>
    <ligand>
        <name>heme</name>
        <dbReference type="ChEBI" id="CHEBI:30413"/>
    </ligand>
    <ligandPart>
        <name>Fe</name>
        <dbReference type="ChEBI" id="CHEBI:18248"/>
    </ligandPart>
</feature>
<gene>
    <name evidence="16" type="ORF">THII_3410</name>
</gene>
<evidence type="ECO:0000256" key="13">
    <source>
        <dbReference type="ARBA" id="ARBA00048390"/>
    </source>
</evidence>
<proteinExistence type="inferred from homology"/>
<comment type="cofactor">
    <cofactor evidence="14 15">
        <name>heme b</name>
        <dbReference type="ChEBI" id="CHEBI:60344"/>
    </cofactor>
    <text evidence="14 15">Binds 1 heme b (iron(II)-protoporphyrin IX) group per subunit.</text>
</comment>
<evidence type="ECO:0000256" key="15">
    <source>
        <dbReference type="PIRNR" id="PIRNR004638"/>
    </source>
</evidence>
<dbReference type="EMBL" id="AP014633">
    <property type="protein sequence ID" value="BAP57707.1"/>
    <property type="molecule type" value="Genomic_DNA"/>
</dbReference>
<dbReference type="GO" id="GO:0006782">
    <property type="term" value="P:protoporphyrinogen IX biosynthetic process"/>
    <property type="evidence" value="ECO:0007669"/>
    <property type="project" value="UniProtKB-UniRule"/>
</dbReference>